<keyword evidence="1" id="KW-0812">Transmembrane</keyword>
<reference evidence="3" key="1">
    <citation type="submission" date="2011-08" db="EMBL/GenBank/DDBJ databases">
        <authorList>
            <person name="Rombauts S."/>
        </authorList>
    </citation>
    <scope>NUCLEOTIDE SEQUENCE</scope>
    <source>
        <strain evidence="3">London</strain>
    </source>
</reference>
<dbReference type="Pfam" id="PF15860">
    <property type="entry name" value="DUF4728"/>
    <property type="match status" value="1"/>
</dbReference>
<sequence>MNTFQSVLNHRYLKCSRPWIGCLFVAIYTILTSIFDLFWSIYRLLDEHHPFVFFLFFMLALESIVFLAVSCFMVLALIKNIRWLLLPWMIIAIVDITLAFALLFVQISLPNRDYGAPCVMAVFELAVTILVQGVLVYGLLLVFKYYVELDEKRVDTITKVAPHQDIVSIDRRDDSIEVMSLQKDDE</sequence>
<dbReference type="InterPro" id="IPR031720">
    <property type="entry name" value="DUF4728"/>
</dbReference>
<dbReference type="KEGG" id="tut:107370324"/>
<evidence type="ECO:0000256" key="1">
    <source>
        <dbReference type="SAM" id="Phobius"/>
    </source>
</evidence>
<dbReference type="Proteomes" id="UP000015104">
    <property type="component" value="Unassembled WGS sequence"/>
</dbReference>
<feature type="transmembrane region" description="Helical" evidence="1">
    <location>
        <begin position="51"/>
        <end position="78"/>
    </location>
</feature>
<dbReference type="PANTHER" id="PTHR36694">
    <property type="entry name" value="PASIFLORA 1, ISOFORM A-RELATED"/>
    <property type="match status" value="1"/>
</dbReference>
<evidence type="ECO:0008006" key="4">
    <source>
        <dbReference type="Google" id="ProtNLM"/>
    </source>
</evidence>
<dbReference type="EnsemblMetazoa" id="tetur41g00340.1">
    <property type="protein sequence ID" value="tetur41g00340.1"/>
    <property type="gene ID" value="tetur41g00340"/>
</dbReference>
<dbReference type="OrthoDB" id="6490516at2759"/>
<dbReference type="AlphaFoldDB" id="T1L4W3"/>
<keyword evidence="1" id="KW-0472">Membrane</keyword>
<evidence type="ECO:0000313" key="3">
    <source>
        <dbReference type="Proteomes" id="UP000015104"/>
    </source>
</evidence>
<dbReference type="OMA" id="LIKNIRW"/>
<accession>T1L4W3</accession>
<dbReference type="HOGENOM" id="CLU_1456265_0_0_1"/>
<feature type="transmembrane region" description="Helical" evidence="1">
    <location>
        <begin position="20"/>
        <end position="39"/>
    </location>
</feature>
<gene>
    <name evidence="2" type="primary">107370324</name>
</gene>
<feature type="transmembrane region" description="Helical" evidence="1">
    <location>
        <begin position="119"/>
        <end position="143"/>
    </location>
</feature>
<keyword evidence="1" id="KW-1133">Transmembrane helix</keyword>
<dbReference type="EMBL" id="CAEY01001178">
    <property type="status" value="NOT_ANNOTATED_CDS"/>
    <property type="molecule type" value="Genomic_DNA"/>
</dbReference>
<organism evidence="2 3">
    <name type="scientific">Tetranychus urticae</name>
    <name type="common">Two-spotted spider mite</name>
    <dbReference type="NCBI Taxonomy" id="32264"/>
    <lineage>
        <taxon>Eukaryota</taxon>
        <taxon>Metazoa</taxon>
        <taxon>Ecdysozoa</taxon>
        <taxon>Arthropoda</taxon>
        <taxon>Chelicerata</taxon>
        <taxon>Arachnida</taxon>
        <taxon>Acari</taxon>
        <taxon>Acariformes</taxon>
        <taxon>Trombidiformes</taxon>
        <taxon>Prostigmata</taxon>
        <taxon>Eleutherengona</taxon>
        <taxon>Raphignathae</taxon>
        <taxon>Tetranychoidea</taxon>
        <taxon>Tetranychidae</taxon>
        <taxon>Tetranychus</taxon>
    </lineage>
</organism>
<feature type="transmembrane region" description="Helical" evidence="1">
    <location>
        <begin position="85"/>
        <end position="107"/>
    </location>
</feature>
<proteinExistence type="predicted"/>
<name>T1L4W3_TETUR</name>
<dbReference type="PANTHER" id="PTHR36694:SF11">
    <property type="entry name" value="LP21121P-RELATED"/>
    <property type="match status" value="1"/>
</dbReference>
<keyword evidence="3" id="KW-1185">Reference proteome</keyword>
<protein>
    <recommendedName>
        <fullName evidence="4">MARVEL domain-containing protein</fullName>
    </recommendedName>
</protein>
<evidence type="ECO:0000313" key="2">
    <source>
        <dbReference type="EnsemblMetazoa" id="tetur41g00340.1"/>
    </source>
</evidence>
<reference evidence="2" key="2">
    <citation type="submission" date="2015-06" db="UniProtKB">
        <authorList>
            <consortium name="EnsemblMetazoa"/>
        </authorList>
    </citation>
    <scope>IDENTIFICATION</scope>
</reference>